<accession>A0AAQ4EKZ3</accession>
<evidence type="ECO:0000256" key="1">
    <source>
        <dbReference type="SAM" id="SignalP"/>
    </source>
</evidence>
<evidence type="ECO:0008006" key="4">
    <source>
        <dbReference type="Google" id="ProtNLM"/>
    </source>
</evidence>
<keyword evidence="3" id="KW-1185">Reference proteome</keyword>
<evidence type="ECO:0000313" key="2">
    <source>
        <dbReference type="EMBL" id="KAK8775459.1"/>
    </source>
</evidence>
<feature type="signal peptide" evidence="1">
    <location>
        <begin position="1"/>
        <end position="24"/>
    </location>
</feature>
<feature type="chain" id="PRO_5042863698" description="Secreted protein" evidence="1">
    <location>
        <begin position="25"/>
        <end position="80"/>
    </location>
</feature>
<reference evidence="2 3" key="1">
    <citation type="journal article" date="2023" name="Arcadia Sci">
        <title>De novo assembly of a long-read Amblyomma americanum tick genome.</title>
        <authorList>
            <person name="Chou S."/>
            <person name="Poskanzer K.E."/>
            <person name="Rollins M."/>
            <person name="Thuy-Boun P.S."/>
        </authorList>
    </citation>
    <scope>NUCLEOTIDE SEQUENCE [LARGE SCALE GENOMIC DNA]</scope>
    <source>
        <strain evidence="2">F_SG_1</strain>
        <tissue evidence="2">Salivary glands</tissue>
    </source>
</reference>
<comment type="caution">
    <text evidence="2">The sequence shown here is derived from an EMBL/GenBank/DDBJ whole genome shotgun (WGS) entry which is preliminary data.</text>
</comment>
<proteinExistence type="predicted"/>
<gene>
    <name evidence="2" type="ORF">V5799_031197</name>
</gene>
<keyword evidence="1" id="KW-0732">Signal</keyword>
<organism evidence="2 3">
    <name type="scientific">Amblyomma americanum</name>
    <name type="common">Lone star tick</name>
    <dbReference type="NCBI Taxonomy" id="6943"/>
    <lineage>
        <taxon>Eukaryota</taxon>
        <taxon>Metazoa</taxon>
        <taxon>Ecdysozoa</taxon>
        <taxon>Arthropoda</taxon>
        <taxon>Chelicerata</taxon>
        <taxon>Arachnida</taxon>
        <taxon>Acari</taxon>
        <taxon>Parasitiformes</taxon>
        <taxon>Ixodida</taxon>
        <taxon>Ixodoidea</taxon>
        <taxon>Ixodidae</taxon>
        <taxon>Amblyomminae</taxon>
        <taxon>Amblyomma</taxon>
    </lineage>
</organism>
<dbReference type="Proteomes" id="UP001321473">
    <property type="component" value="Unassembled WGS sequence"/>
</dbReference>
<protein>
    <recommendedName>
        <fullName evidence="4">Secreted protein</fullName>
    </recommendedName>
</protein>
<evidence type="ECO:0000313" key="3">
    <source>
        <dbReference type="Proteomes" id="UP001321473"/>
    </source>
</evidence>
<name>A0AAQ4EKZ3_AMBAM</name>
<dbReference type="EMBL" id="JARKHS020014127">
    <property type="protein sequence ID" value="KAK8775459.1"/>
    <property type="molecule type" value="Genomic_DNA"/>
</dbReference>
<sequence>MVTYKTLNIFLLLGFLFLLQRVATSGNQCPQKPAKDKRYPCVGQVCPHSRLCEPPCNCVGYNFYSCYGHCDLPVRPHPKG</sequence>
<dbReference type="AlphaFoldDB" id="A0AAQ4EKZ3"/>